<dbReference type="PRINTS" id="PR00080">
    <property type="entry name" value="SDRFAMILY"/>
</dbReference>
<dbReference type="PANTHER" id="PTHR44196">
    <property type="entry name" value="DEHYDROGENASE/REDUCTASE SDR FAMILY MEMBER 7B"/>
    <property type="match status" value="1"/>
</dbReference>
<evidence type="ECO:0000256" key="3">
    <source>
        <dbReference type="RuleBase" id="RU000363"/>
    </source>
</evidence>
<evidence type="ECO:0000313" key="5">
    <source>
        <dbReference type="Proteomes" id="UP000193827"/>
    </source>
</evidence>
<keyword evidence="2 4" id="KW-0560">Oxidoreductase</keyword>
<dbReference type="RefSeq" id="WP_085890693.1">
    <property type="nucleotide sequence ID" value="NZ_FWFL01000001.1"/>
</dbReference>
<dbReference type="EC" id="1.1.1.100" evidence="4"/>
<dbReference type="Proteomes" id="UP000193827">
    <property type="component" value="Unassembled WGS sequence"/>
</dbReference>
<dbReference type="InterPro" id="IPR002347">
    <property type="entry name" value="SDR_fam"/>
</dbReference>
<evidence type="ECO:0000256" key="2">
    <source>
        <dbReference type="ARBA" id="ARBA00023002"/>
    </source>
</evidence>
<dbReference type="AlphaFoldDB" id="A0A1Y5RDX5"/>
<gene>
    <name evidence="4" type="primary">fabG_1</name>
    <name evidence="4" type="ORF">PEL8287_00425</name>
</gene>
<dbReference type="PIRSF" id="PIRSF000126">
    <property type="entry name" value="11-beta-HSD1"/>
    <property type="match status" value="1"/>
</dbReference>
<organism evidence="4 5">
    <name type="scientific">Roseovarius litorisediminis</name>
    <dbReference type="NCBI Taxonomy" id="1312363"/>
    <lineage>
        <taxon>Bacteria</taxon>
        <taxon>Pseudomonadati</taxon>
        <taxon>Pseudomonadota</taxon>
        <taxon>Alphaproteobacteria</taxon>
        <taxon>Rhodobacterales</taxon>
        <taxon>Roseobacteraceae</taxon>
        <taxon>Roseovarius</taxon>
    </lineage>
</organism>
<dbReference type="Pfam" id="PF00106">
    <property type="entry name" value="adh_short"/>
    <property type="match status" value="1"/>
</dbReference>
<proteinExistence type="inferred from homology"/>
<dbReference type="CDD" id="cd05233">
    <property type="entry name" value="SDR_c"/>
    <property type="match status" value="1"/>
</dbReference>
<dbReference type="PRINTS" id="PR00081">
    <property type="entry name" value="GDHRDH"/>
</dbReference>
<dbReference type="OrthoDB" id="9810935at2"/>
<dbReference type="PANTHER" id="PTHR44196:SF2">
    <property type="entry name" value="SHORT-CHAIN DEHYDROGENASE-RELATED"/>
    <property type="match status" value="1"/>
</dbReference>
<dbReference type="GO" id="GO:0016020">
    <property type="term" value="C:membrane"/>
    <property type="evidence" value="ECO:0007669"/>
    <property type="project" value="TreeGrafter"/>
</dbReference>
<protein>
    <submittedName>
        <fullName evidence="4">3-oxoacyl-[acyl-carrier-protein] reductase FabG</fullName>
        <ecNumber evidence="4">1.1.1.100</ecNumber>
    </submittedName>
</protein>
<dbReference type="InterPro" id="IPR036291">
    <property type="entry name" value="NAD(P)-bd_dom_sf"/>
</dbReference>
<keyword evidence="5" id="KW-1185">Reference proteome</keyword>
<accession>A0A1Y5RDX5</accession>
<dbReference type="EMBL" id="FWFL01000001">
    <property type="protein sequence ID" value="SLN12636.1"/>
    <property type="molecule type" value="Genomic_DNA"/>
</dbReference>
<dbReference type="Gene3D" id="3.40.50.720">
    <property type="entry name" value="NAD(P)-binding Rossmann-like Domain"/>
    <property type="match status" value="1"/>
</dbReference>
<evidence type="ECO:0000256" key="1">
    <source>
        <dbReference type="ARBA" id="ARBA00006484"/>
    </source>
</evidence>
<comment type="similarity">
    <text evidence="1 3">Belongs to the short-chain dehydrogenases/reductases (SDR) family.</text>
</comment>
<dbReference type="GO" id="GO:0004316">
    <property type="term" value="F:3-oxoacyl-[acyl-carrier-protein] reductase (NADPH) activity"/>
    <property type="evidence" value="ECO:0007669"/>
    <property type="project" value="UniProtKB-EC"/>
</dbReference>
<name>A0A1Y5RDX5_9RHOB</name>
<sequence>MIPSQRWTLITGASLGLGAEFARIAAAEGRNLILTARSIEKLNALADELRAMAGDIVVIPADLSDLRQVETLWEKAVNGRCVDMLVNNAGLGQHGLYSDPETWPRELVTLNVNVTALSYLMKQAIPHMQAAGGGRIMNLASTAGFMPGPNMAVYHASKAYVLSLSEAVAEELRGTNVTVSAICPGATETAFFDAANMRGIGLLKVGNPASAQSVAKAAWNATLSGRRVLVTGLINNLFAFSPRLAPRRLVSFIAGKVMAKW</sequence>
<dbReference type="SUPFAM" id="SSF51735">
    <property type="entry name" value="NAD(P)-binding Rossmann-fold domains"/>
    <property type="match status" value="1"/>
</dbReference>
<reference evidence="4 5" key="1">
    <citation type="submission" date="2017-03" db="EMBL/GenBank/DDBJ databases">
        <authorList>
            <person name="Afonso C.L."/>
            <person name="Miller P.J."/>
            <person name="Scott M.A."/>
            <person name="Spackman E."/>
            <person name="Goraichik I."/>
            <person name="Dimitrov K.M."/>
            <person name="Suarez D.L."/>
            <person name="Swayne D.E."/>
        </authorList>
    </citation>
    <scope>NUCLEOTIDE SEQUENCE [LARGE SCALE GENOMIC DNA]</scope>
    <source>
        <strain evidence="4 5">CECT 8287</strain>
    </source>
</reference>
<evidence type="ECO:0000313" key="4">
    <source>
        <dbReference type="EMBL" id="SLN12636.1"/>
    </source>
</evidence>